<reference evidence="1" key="2">
    <citation type="submission" date="2013-04" db="UniProtKB">
        <authorList>
            <consortium name="EnsemblPlants"/>
        </authorList>
    </citation>
    <scope>IDENTIFICATION</scope>
</reference>
<sequence>MGQLPLYDRRRNCTAQLEWPTERRELLQHETFVTAGPEAEQQARHRRRRRRLVGVVVVPPGRPTEGALR</sequence>
<evidence type="ECO:0000313" key="1">
    <source>
        <dbReference type="EnsemblPlants" id="OB04G21930.1"/>
    </source>
</evidence>
<organism evidence="1">
    <name type="scientific">Oryza brachyantha</name>
    <name type="common">malo sina</name>
    <dbReference type="NCBI Taxonomy" id="4533"/>
    <lineage>
        <taxon>Eukaryota</taxon>
        <taxon>Viridiplantae</taxon>
        <taxon>Streptophyta</taxon>
        <taxon>Embryophyta</taxon>
        <taxon>Tracheophyta</taxon>
        <taxon>Spermatophyta</taxon>
        <taxon>Magnoliopsida</taxon>
        <taxon>Liliopsida</taxon>
        <taxon>Poales</taxon>
        <taxon>Poaceae</taxon>
        <taxon>BOP clade</taxon>
        <taxon>Oryzoideae</taxon>
        <taxon>Oryzeae</taxon>
        <taxon>Oryzinae</taxon>
        <taxon>Oryza</taxon>
    </lineage>
</organism>
<dbReference type="EnsemblPlants" id="OB04G21930.1">
    <property type="protein sequence ID" value="OB04G21930.1"/>
    <property type="gene ID" value="OB04G21930"/>
</dbReference>
<dbReference type="Proteomes" id="UP000006038">
    <property type="component" value="Chromosome 4"/>
</dbReference>
<dbReference type="Gramene" id="OB04G21930.1">
    <property type="protein sequence ID" value="OB04G21930.1"/>
    <property type="gene ID" value="OB04G21930"/>
</dbReference>
<reference evidence="1" key="1">
    <citation type="journal article" date="2013" name="Nat. Commun.">
        <title>Whole-genome sequencing of Oryza brachyantha reveals mechanisms underlying Oryza genome evolution.</title>
        <authorList>
            <person name="Chen J."/>
            <person name="Huang Q."/>
            <person name="Gao D."/>
            <person name="Wang J."/>
            <person name="Lang Y."/>
            <person name="Liu T."/>
            <person name="Li B."/>
            <person name="Bai Z."/>
            <person name="Luis Goicoechea J."/>
            <person name="Liang C."/>
            <person name="Chen C."/>
            <person name="Zhang W."/>
            <person name="Sun S."/>
            <person name="Liao Y."/>
            <person name="Zhang X."/>
            <person name="Yang L."/>
            <person name="Song C."/>
            <person name="Wang M."/>
            <person name="Shi J."/>
            <person name="Liu G."/>
            <person name="Liu J."/>
            <person name="Zhou H."/>
            <person name="Zhou W."/>
            <person name="Yu Q."/>
            <person name="An N."/>
            <person name="Chen Y."/>
            <person name="Cai Q."/>
            <person name="Wang B."/>
            <person name="Liu B."/>
            <person name="Min J."/>
            <person name="Huang Y."/>
            <person name="Wu H."/>
            <person name="Li Z."/>
            <person name="Zhang Y."/>
            <person name="Yin Y."/>
            <person name="Song W."/>
            <person name="Jiang J."/>
            <person name="Jackson S.A."/>
            <person name="Wing R.A."/>
            <person name="Wang J."/>
            <person name="Chen M."/>
        </authorList>
    </citation>
    <scope>NUCLEOTIDE SEQUENCE [LARGE SCALE GENOMIC DNA]</scope>
    <source>
        <strain evidence="1">cv. IRGC 101232</strain>
    </source>
</reference>
<keyword evidence="2" id="KW-1185">Reference proteome</keyword>
<name>J3LYG8_ORYBR</name>
<dbReference type="AlphaFoldDB" id="J3LYG8"/>
<dbReference type="HOGENOM" id="CLU_2779910_0_0_1"/>
<accession>J3LYG8</accession>
<evidence type="ECO:0000313" key="2">
    <source>
        <dbReference type="Proteomes" id="UP000006038"/>
    </source>
</evidence>
<protein>
    <submittedName>
        <fullName evidence="1">Uncharacterized protein</fullName>
    </submittedName>
</protein>
<proteinExistence type="predicted"/>